<keyword evidence="1" id="KW-0812">Transmembrane</keyword>
<reference evidence="2 3" key="1">
    <citation type="submission" date="2014-11" db="EMBL/GenBank/DDBJ databases">
        <authorList>
            <person name="Zhu J."/>
            <person name="Qi W."/>
            <person name="Song R."/>
        </authorList>
    </citation>
    <scope>NUCLEOTIDE SEQUENCE [LARGE SCALE GENOMIC DNA]</scope>
</reference>
<keyword evidence="1" id="KW-1133">Transmembrane helix</keyword>
<proteinExistence type="predicted"/>
<feature type="transmembrane region" description="Helical" evidence="1">
    <location>
        <begin position="103"/>
        <end position="125"/>
    </location>
</feature>
<gene>
    <name evidence="2" type="ORF">Vbra_10068</name>
</gene>
<evidence type="ECO:0000313" key="3">
    <source>
        <dbReference type="Proteomes" id="UP000041254"/>
    </source>
</evidence>
<sequence length="131" mass="14116">MGLLITLFIIIKFICMLSCCGVCIGAVIQAIQAADDYGTDQGYISLSDVDAALDGDHTPAANTAKARIVLLRFVVSMLVICALTSGYLQWFRGQNAANQSVNFLVACLEVATVLYMYALVTAYAYSVWSNV</sequence>
<feature type="transmembrane region" description="Helical" evidence="1">
    <location>
        <begin position="7"/>
        <end position="31"/>
    </location>
</feature>
<organism evidence="2 3">
    <name type="scientific">Vitrella brassicaformis (strain CCMP3155)</name>
    <dbReference type="NCBI Taxonomy" id="1169540"/>
    <lineage>
        <taxon>Eukaryota</taxon>
        <taxon>Sar</taxon>
        <taxon>Alveolata</taxon>
        <taxon>Colpodellida</taxon>
        <taxon>Vitrellaceae</taxon>
        <taxon>Vitrella</taxon>
    </lineage>
</organism>
<accession>A0A0G4GM33</accession>
<dbReference type="EMBL" id="CDMY01000718">
    <property type="protein sequence ID" value="CEM31217.1"/>
    <property type="molecule type" value="Genomic_DNA"/>
</dbReference>
<dbReference type="Proteomes" id="UP000041254">
    <property type="component" value="Unassembled WGS sequence"/>
</dbReference>
<dbReference type="InParanoid" id="A0A0G4GM33"/>
<keyword evidence="1" id="KW-0472">Membrane</keyword>
<protein>
    <submittedName>
        <fullName evidence="2">Uncharacterized protein</fullName>
    </submittedName>
</protein>
<name>A0A0G4GM33_VITBC</name>
<evidence type="ECO:0000256" key="1">
    <source>
        <dbReference type="SAM" id="Phobius"/>
    </source>
</evidence>
<dbReference type="VEuPathDB" id="CryptoDB:Vbra_10068"/>
<keyword evidence="3" id="KW-1185">Reference proteome</keyword>
<evidence type="ECO:0000313" key="2">
    <source>
        <dbReference type="EMBL" id="CEM31217.1"/>
    </source>
</evidence>
<dbReference type="AlphaFoldDB" id="A0A0G4GM33"/>
<feature type="transmembrane region" description="Helical" evidence="1">
    <location>
        <begin position="69"/>
        <end position="91"/>
    </location>
</feature>